<gene>
    <name evidence="2" type="ordered locus">ROP_71410</name>
</gene>
<dbReference type="PANTHER" id="PTHR37017:SF11">
    <property type="entry name" value="ESTERASE_LIPASE_THIOESTERASE DOMAIN-CONTAINING PROTEIN"/>
    <property type="match status" value="1"/>
</dbReference>
<dbReference type="STRING" id="632772.ROP_71410"/>
<proteinExistence type="predicted"/>
<dbReference type="Gene3D" id="3.40.50.1820">
    <property type="entry name" value="alpha/beta hydrolase"/>
    <property type="match status" value="1"/>
</dbReference>
<dbReference type="InterPro" id="IPR052897">
    <property type="entry name" value="Sec-Metab_Biosynth_Hydrolase"/>
</dbReference>
<dbReference type="InterPro" id="IPR000073">
    <property type="entry name" value="AB_hydrolase_1"/>
</dbReference>
<dbReference type="OrthoDB" id="5495375at2"/>
<evidence type="ECO:0000259" key="1">
    <source>
        <dbReference type="Pfam" id="PF12697"/>
    </source>
</evidence>
<dbReference type="AlphaFoldDB" id="C1B5X7"/>
<dbReference type="PATRIC" id="fig|632772.20.peg.7453"/>
<dbReference type="PANTHER" id="PTHR37017">
    <property type="entry name" value="AB HYDROLASE-1 DOMAIN-CONTAINING PROTEIN-RELATED"/>
    <property type="match status" value="1"/>
</dbReference>
<feature type="domain" description="AB hydrolase-1" evidence="1">
    <location>
        <begin position="8"/>
        <end position="238"/>
    </location>
</feature>
<dbReference type="ESTHER" id="rhoob-c1b5x7">
    <property type="family name" value="HNLyase_Bact"/>
</dbReference>
<dbReference type="SUPFAM" id="SSF53474">
    <property type="entry name" value="alpha/beta-Hydrolases"/>
    <property type="match status" value="1"/>
</dbReference>
<evidence type="ECO:0000313" key="3">
    <source>
        <dbReference type="Proteomes" id="UP000002212"/>
    </source>
</evidence>
<dbReference type="GO" id="GO:0003824">
    <property type="term" value="F:catalytic activity"/>
    <property type="evidence" value="ECO:0007669"/>
    <property type="project" value="UniProtKB-ARBA"/>
</dbReference>
<dbReference type="KEGG" id="rop:ROP_71410"/>
<sequence length="245" mass="26351">MTAVNDAVVLIHGGQHTRECWDPTVTALRELRPDVTVLAVDLPGRGSKPAALSEVGIAECVRSVVADIDAAGLSAVVLIAHSMGGVTMPGVAAALGKERVRRMVFVAAAAPPNGMSILDDLMGELQEDVRERVDAPAESPPFPRETVESLFCNGMTEAQTDFVVRCMCPESNLLATQKVDRSDMPPSIPRTWVLTLQDQAVSPDQQRQHVDNLGGVDEIVEIDTCHDVMVSEPEILAKILIDRLV</sequence>
<dbReference type="HOGENOM" id="CLU_046066_3_3_11"/>
<name>C1B5X7_RHOOB</name>
<accession>C1B5X7</accession>
<dbReference type="Pfam" id="PF12697">
    <property type="entry name" value="Abhydrolase_6"/>
    <property type="match status" value="1"/>
</dbReference>
<dbReference type="Proteomes" id="UP000002212">
    <property type="component" value="Chromosome"/>
</dbReference>
<evidence type="ECO:0000313" key="2">
    <source>
        <dbReference type="EMBL" id="BAH55388.1"/>
    </source>
</evidence>
<dbReference type="RefSeq" id="WP_015890806.1">
    <property type="nucleotide sequence ID" value="NC_012522.1"/>
</dbReference>
<dbReference type="InterPro" id="IPR029058">
    <property type="entry name" value="AB_hydrolase_fold"/>
</dbReference>
<protein>
    <submittedName>
        <fullName evidence="2">Putative esterase</fullName>
    </submittedName>
</protein>
<organism evidence="2 3">
    <name type="scientific">Rhodococcus opacus (strain B4)</name>
    <dbReference type="NCBI Taxonomy" id="632772"/>
    <lineage>
        <taxon>Bacteria</taxon>
        <taxon>Bacillati</taxon>
        <taxon>Actinomycetota</taxon>
        <taxon>Actinomycetes</taxon>
        <taxon>Mycobacteriales</taxon>
        <taxon>Nocardiaceae</taxon>
        <taxon>Rhodococcus</taxon>
    </lineage>
</organism>
<dbReference type="EMBL" id="AP011115">
    <property type="protein sequence ID" value="BAH55388.1"/>
    <property type="molecule type" value="Genomic_DNA"/>
</dbReference>
<reference evidence="2 3" key="1">
    <citation type="submission" date="2009-03" db="EMBL/GenBank/DDBJ databases">
        <title>Comparison of the complete genome sequences of Rhodococcus erythropolis PR4 and Rhodococcus opacus B4.</title>
        <authorList>
            <person name="Takarada H."/>
            <person name="Sekine M."/>
            <person name="Hosoyama A."/>
            <person name="Yamada R."/>
            <person name="Fujisawa T."/>
            <person name="Omata S."/>
            <person name="Shimizu A."/>
            <person name="Tsukatani N."/>
            <person name="Tanikawa S."/>
            <person name="Fujita N."/>
            <person name="Harayama S."/>
        </authorList>
    </citation>
    <scope>NUCLEOTIDE SEQUENCE [LARGE SCALE GENOMIC DNA]</scope>
    <source>
        <strain evidence="2 3">B4</strain>
    </source>
</reference>